<dbReference type="EMBL" id="CP000538">
    <property type="protein sequence ID" value="EAQ72092.1"/>
    <property type="molecule type" value="Genomic_DNA"/>
</dbReference>
<evidence type="ECO:0000313" key="13">
    <source>
        <dbReference type="Proteomes" id="UP000000646"/>
    </source>
</evidence>
<protein>
    <submittedName>
        <fullName evidence="12">Phosphatidylserine decarboxylase-related protein</fullName>
    </submittedName>
</protein>
<dbReference type="HOGENOM" id="CLU_109842_0_0_7"/>
<name>A0A0H3PAE2_CAMJJ</name>
<keyword evidence="3" id="KW-0210">Decarboxylase</keyword>
<evidence type="ECO:0000256" key="9">
    <source>
        <dbReference type="ARBA" id="ARBA00023264"/>
    </source>
</evidence>
<evidence type="ECO:0000256" key="11">
    <source>
        <dbReference type="SAM" id="Phobius"/>
    </source>
</evidence>
<dbReference type="InterPro" id="IPR033175">
    <property type="entry name" value="PSD-A"/>
</dbReference>
<keyword evidence="5 11" id="KW-0472">Membrane</keyword>
<evidence type="ECO:0000256" key="10">
    <source>
        <dbReference type="ARBA" id="ARBA00023317"/>
    </source>
</evidence>
<evidence type="ECO:0000256" key="6">
    <source>
        <dbReference type="ARBA" id="ARBA00023145"/>
    </source>
</evidence>
<evidence type="ECO:0000256" key="5">
    <source>
        <dbReference type="ARBA" id="ARBA00023136"/>
    </source>
</evidence>
<evidence type="ECO:0000256" key="3">
    <source>
        <dbReference type="ARBA" id="ARBA00022793"/>
    </source>
</evidence>
<keyword evidence="7" id="KW-0594">Phospholipid biosynthesis</keyword>
<dbReference type="PANTHER" id="PTHR35809:SF1">
    <property type="entry name" value="ARCHAETIDYLSERINE DECARBOXYLASE PROENZYME-RELATED"/>
    <property type="match status" value="1"/>
</dbReference>
<keyword evidence="4" id="KW-0443">Lipid metabolism</keyword>
<keyword evidence="11" id="KW-1133">Transmembrane helix</keyword>
<evidence type="ECO:0000256" key="1">
    <source>
        <dbReference type="ARBA" id="ARBA00022475"/>
    </source>
</evidence>
<dbReference type="GO" id="GO:0008654">
    <property type="term" value="P:phospholipid biosynthetic process"/>
    <property type="evidence" value="ECO:0007669"/>
    <property type="project" value="UniProtKB-KW"/>
</dbReference>
<evidence type="ECO:0000256" key="2">
    <source>
        <dbReference type="ARBA" id="ARBA00022516"/>
    </source>
</evidence>
<keyword evidence="2" id="KW-0444">Lipid biosynthesis</keyword>
<evidence type="ECO:0000256" key="4">
    <source>
        <dbReference type="ARBA" id="ARBA00023098"/>
    </source>
</evidence>
<reference evidence="13" key="1">
    <citation type="submission" date="2006-12" db="EMBL/GenBank/DDBJ databases">
        <authorList>
            <person name="Fouts D.E."/>
            <person name="Nelson K.E."/>
            <person name="Sebastian Y."/>
        </authorList>
    </citation>
    <scope>NUCLEOTIDE SEQUENCE [LARGE SCALE GENOMIC DNA]</scope>
    <source>
        <strain evidence="13">81-176</strain>
    </source>
</reference>
<dbReference type="Proteomes" id="UP000000646">
    <property type="component" value="Chromosome"/>
</dbReference>
<proteinExistence type="predicted"/>
<keyword evidence="6" id="KW-0865">Zymogen</keyword>
<keyword evidence="10" id="KW-0670">Pyruvate</keyword>
<dbReference type="Pfam" id="PF02666">
    <property type="entry name" value="PS_Dcarbxylase"/>
    <property type="match status" value="1"/>
</dbReference>
<dbReference type="PANTHER" id="PTHR35809">
    <property type="entry name" value="ARCHAETIDYLSERINE DECARBOXYLASE PROENZYME-RELATED"/>
    <property type="match status" value="1"/>
</dbReference>
<dbReference type="GO" id="GO:0004609">
    <property type="term" value="F:phosphatidylserine decarboxylase activity"/>
    <property type="evidence" value="ECO:0007669"/>
    <property type="project" value="InterPro"/>
</dbReference>
<evidence type="ECO:0000256" key="8">
    <source>
        <dbReference type="ARBA" id="ARBA00023239"/>
    </source>
</evidence>
<keyword evidence="1" id="KW-1003">Cell membrane</keyword>
<accession>A0A0H3PAE2</accession>
<evidence type="ECO:0000256" key="7">
    <source>
        <dbReference type="ARBA" id="ARBA00023209"/>
    </source>
</evidence>
<dbReference type="KEGG" id="cjj:CJJ81176_1133"/>
<dbReference type="InterPro" id="IPR003817">
    <property type="entry name" value="PS_Dcarbxylase"/>
</dbReference>
<dbReference type="AlphaFoldDB" id="A0A0H3PAE2"/>
<gene>
    <name evidence="12" type="ordered locus">CJJ81176_1133</name>
</gene>
<evidence type="ECO:0000313" key="12">
    <source>
        <dbReference type="EMBL" id="EAQ72092.1"/>
    </source>
</evidence>
<organism evidence="12 13">
    <name type="scientific">Campylobacter jejuni subsp. jejuni serotype O:23/36 (strain 81-176)</name>
    <dbReference type="NCBI Taxonomy" id="354242"/>
    <lineage>
        <taxon>Bacteria</taxon>
        <taxon>Pseudomonadati</taxon>
        <taxon>Campylobacterota</taxon>
        <taxon>Epsilonproteobacteria</taxon>
        <taxon>Campylobacterales</taxon>
        <taxon>Campylobacteraceae</taxon>
        <taxon>Campylobacter</taxon>
    </lineage>
</organism>
<keyword evidence="9" id="KW-1208">Phospholipid metabolism</keyword>
<keyword evidence="8" id="KW-0456">Lyase</keyword>
<feature type="transmembrane region" description="Helical" evidence="11">
    <location>
        <begin position="12"/>
        <end position="44"/>
    </location>
</feature>
<dbReference type="eggNOG" id="COG0688">
    <property type="taxonomic scope" value="Bacteria"/>
</dbReference>
<sequence length="205" mass="23250">MKDFIAKDGYLSLIILSLIFIFMWIFYSFSILLLALIVICIFLFRTPKRELVCSDEKAIFAPIDGRVTKIENIHHKDLGECVEITIKNALYDAGNFNTPFAMSIIDIRLRHGLFLCSELKSAKMMNERAFILAKVKENKTIALRIYAGSFDRKLKLDNISHDLKAGDRMGFLINGSISLLLPKDTRIHIGLNDEIKAGSLLGYFA</sequence>
<keyword evidence="11" id="KW-0812">Transmembrane</keyword>
<dbReference type="RefSeq" id="WP_002868953.1">
    <property type="nucleotide sequence ID" value="NC_008787.1"/>
</dbReference>